<dbReference type="Proteomes" id="UP000216207">
    <property type="component" value="Unassembled WGS sequence"/>
</dbReference>
<dbReference type="InterPro" id="IPR014347">
    <property type="entry name" value="Tautomerase/MIF_sf"/>
</dbReference>
<gene>
    <name evidence="1" type="ORF">CHH72_12320</name>
</gene>
<reference evidence="1 2" key="1">
    <citation type="submission" date="2017-07" db="EMBL/GenBank/DDBJ databases">
        <title>Isolation and whole genome analysis of endospore-forming bacteria from heroin.</title>
        <authorList>
            <person name="Kalinowski J."/>
            <person name="Ahrens B."/>
            <person name="Al-Dilaimi A."/>
            <person name="Winkler A."/>
            <person name="Wibberg D."/>
            <person name="Schleenbecker U."/>
            <person name="Ruckert C."/>
            <person name="Wolfel R."/>
            <person name="Grass G."/>
        </authorList>
    </citation>
    <scope>NUCLEOTIDE SEQUENCE [LARGE SCALE GENOMIC DNA]</scope>
    <source>
        <strain evidence="1 2">7539</strain>
    </source>
</reference>
<dbReference type="EMBL" id="NPCC01000015">
    <property type="protein sequence ID" value="PAE88421.1"/>
    <property type="molecule type" value="Genomic_DNA"/>
</dbReference>
<sequence length="117" mass="13474">MPVITIHSPLDCPANEELLGKIANTVTKELAIPADYCWVLWNKIEHAYKQDWLMNPCPAPIVKMVCKQSHSSEKLEALLPKMKQVIAYCEGCQEEEIFICVQKIERGYLLIRDEVWT</sequence>
<dbReference type="SUPFAM" id="SSF55331">
    <property type="entry name" value="Tautomerase/MIF"/>
    <property type="match status" value="1"/>
</dbReference>
<dbReference type="RefSeq" id="WP_095252946.1">
    <property type="nucleotide sequence ID" value="NZ_CP155470.1"/>
</dbReference>
<organism evidence="1 2">
    <name type="scientific">Shouchella clausii</name>
    <name type="common">Alkalihalobacillus clausii</name>
    <dbReference type="NCBI Taxonomy" id="79880"/>
    <lineage>
        <taxon>Bacteria</taxon>
        <taxon>Bacillati</taxon>
        <taxon>Bacillota</taxon>
        <taxon>Bacilli</taxon>
        <taxon>Bacillales</taxon>
        <taxon>Bacillaceae</taxon>
        <taxon>Shouchella</taxon>
    </lineage>
</organism>
<proteinExistence type="predicted"/>
<comment type="caution">
    <text evidence="1">The sequence shown here is derived from an EMBL/GenBank/DDBJ whole genome shotgun (WGS) entry which is preliminary data.</text>
</comment>
<evidence type="ECO:0000313" key="1">
    <source>
        <dbReference type="EMBL" id="PAE88421.1"/>
    </source>
</evidence>
<evidence type="ECO:0000313" key="2">
    <source>
        <dbReference type="Proteomes" id="UP000216207"/>
    </source>
</evidence>
<accession>A0A268NYI5</accession>
<dbReference type="AlphaFoldDB" id="A0A268NYI5"/>
<name>A0A268NYI5_SHOCL</name>
<protein>
    <submittedName>
        <fullName evidence="1">Uncharacterized protein</fullName>
    </submittedName>
</protein>